<feature type="compositionally biased region" description="Gly residues" evidence="1">
    <location>
        <begin position="262"/>
        <end position="300"/>
    </location>
</feature>
<gene>
    <name evidence="2" type="ORF">ACFPM7_01090</name>
</gene>
<dbReference type="InterPro" id="IPR038332">
    <property type="entry name" value="PPE_sf"/>
</dbReference>
<evidence type="ECO:0008006" key="4">
    <source>
        <dbReference type="Google" id="ProtNLM"/>
    </source>
</evidence>
<name>A0ABW0EHC2_9PSEU</name>
<comment type="caution">
    <text evidence="2">The sequence shown here is derived from an EMBL/GenBank/DDBJ whole genome shotgun (WGS) entry which is preliminary data.</text>
</comment>
<sequence length="371" mass="37876">MTGMSGYEIYHALHGGPGSSALREVHDITVAEAKHELERAKRITALGMKIESGWQGSAGAAAFGAAYPIARVSSIGVANLERTDQLLDQQAHSFDSAKGNVVPVAERAPETGFLDDIAPWSTDTETEYARHQAKSEHNIRVYDQYDMASWDNESALPTDYPSLDGWDGEIVVDPPERTPPPGGPGDRDDVTPPGGGDRGEGRVTPPPVVGDERTRPQLVDDGTTLPQQVDSKVVQPGRLPVVPPVTPPPGPTTFPPYLPQGLGSGSGGAGRGAAGTAGGRPGGAGGIGGRPGGIGPGALGAEGRSHGQADPHARGQGAQGGGRGGMGGAGGGARGQGGEDEEHTRASFLQEDDPEAIFGTDQVTAPPVIGG</sequence>
<protein>
    <recommendedName>
        <fullName evidence="4">PPE family protein</fullName>
    </recommendedName>
</protein>
<keyword evidence="3" id="KW-1185">Reference proteome</keyword>
<accession>A0ABW0EHC2</accession>
<reference evidence="3" key="1">
    <citation type="journal article" date="2019" name="Int. J. Syst. Evol. Microbiol.">
        <title>The Global Catalogue of Microorganisms (GCM) 10K type strain sequencing project: providing services to taxonomists for standard genome sequencing and annotation.</title>
        <authorList>
            <consortium name="The Broad Institute Genomics Platform"/>
            <consortium name="The Broad Institute Genome Sequencing Center for Infectious Disease"/>
            <person name="Wu L."/>
            <person name="Ma J."/>
        </authorList>
    </citation>
    <scope>NUCLEOTIDE SEQUENCE [LARGE SCALE GENOMIC DNA]</scope>
    <source>
        <strain evidence="3">CCUG 59778</strain>
    </source>
</reference>
<feature type="compositionally biased region" description="Basic and acidic residues" evidence="1">
    <location>
        <begin position="303"/>
        <end position="313"/>
    </location>
</feature>
<dbReference type="EMBL" id="JBHSKF010000001">
    <property type="protein sequence ID" value="MFC5285633.1"/>
    <property type="molecule type" value="Genomic_DNA"/>
</dbReference>
<organism evidence="2 3">
    <name type="scientific">Actinokineospora guangxiensis</name>
    <dbReference type="NCBI Taxonomy" id="1490288"/>
    <lineage>
        <taxon>Bacteria</taxon>
        <taxon>Bacillati</taxon>
        <taxon>Actinomycetota</taxon>
        <taxon>Actinomycetes</taxon>
        <taxon>Pseudonocardiales</taxon>
        <taxon>Pseudonocardiaceae</taxon>
        <taxon>Actinokineospora</taxon>
    </lineage>
</organism>
<feature type="region of interest" description="Disordered" evidence="1">
    <location>
        <begin position="159"/>
        <end position="371"/>
    </location>
</feature>
<dbReference type="Proteomes" id="UP001596157">
    <property type="component" value="Unassembled WGS sequence"/>
</dbReference>
<evidence type="ECO:0000256" key="1">
    <source>
        <dbReference type="SAM" id="MobiDB-lite"/>
    </source>
</evidence>
<evidence type="ECO:0000313" key="3">
    <source>
        <dbReference type="Proteomes" id="UP001596157"/>
    </source>
</evidence>
<feature type="compositionally biased region" description="Pro residues" evidence="1">
    <location>
        <begin position="241"/>
        <end position="258"/>
    </location>
</feature>
<dbReference type="Gene3D" id="1.20.1260.20">
    <property type="entry name" value="PPE superfamily"/>
    <property type="match status" value="1"/>
</dbReference>
<proteinExistence type="predicted"/>
<feature type="compositionally biased region" description="Gly residues" evidence="1">
    <location>
        <begin position="317"/>
        <end position="336"/>
    </location>
</feature>
<evidence type="ECO:0000313" key="2">
    <source>
        <dbReference type="EMBL" id="MFC5285633.1"/>
    </source>
</evidence>